<reference evidence="1 2" key="1">
    <citation type="submission" date="2024-05" db="EMBL/GenBank/DDBJ databases">
        <title>Sphingomonas sp. HF-S3 16S ribosomal RNA gene Genome sequencing and assembly.</title>
        <authorList>
            <person name="Lee H."/>
        </authorList>
    </citation>
    <scope>NUCLEOTIDE SEQUENCE [LARGE SCALE GENOMIC DNA]</scope>
    <source>
        <strain evidence="1 2">HF-S3</strain>
    </source>
</reference>
<sequence length="404" mass="44174">MLVPPVVPEGYNAGRNVSVRERLRPDFDALGVRVGSFVILPEVETGVGATSNTYLSTTDEVASPFAYLRGVVAMRSNWSRHSLRLSGEGEARRFIGQSARNEDRLKVSAIGQLDATTHLTVQGSVAGDLDFENPFSGEALPVAAAVSRYRRITGSLTGRYTAGRVRGTWIVDRTSLSFQPLALRSGNFRDQSDRDRGVSRATVQFEYAQTPSLAFMGQISYSRTGFERPLASGAPNRDSNGLRILGGVNFDLAGRVRGTIGVGYTRRNYLAPLYPDAQGISVESRLEFFLTELTTVTVSSQRVLEDSQIGGDGSYWDSRSTLSVDHELLKNLILSASGQVVKQNYVVSSRRSESLRVAASARYLSSRRIEVNGSLSYGERTLTTNAPSTEIRELRMQVGAKLKL</sequence>
<dbReference type="RefSeq" id="WP_346247088.1">
    <property type="nucleotide sequence ID" value="NZ_JBDIZK010000007.1"/>
</dbReference>
<evidence type="ECO:0000313" key="2">
    <source>
        <dbReference type="Proteomes" id="UP001427805"/>
    </source>
</evidence>
<keyword evidence="2" id="KW-1185">Reference proteome</keyword>
<gene>
    <name evidence="1" type="ORF">TPR58_12935</name>
</gene>
<comment type="caution">
    <text evidence="1">The sequence shown here is derived from an EMBL/GenBank/DDBJ whole genome shotgun (WGS) entry which is preliminary data.</text>
</comment>
<dbReference type="Proteomes" id="UP001427805">
    <property type="component" value="Unassembled WGS sequence"/>
</dbReference>
<dbReference type="EMBL" id="JBDIZK010000007">
    <property type="protein sequence ID" value="MEN3748074.1"/>
    <property type="molecule type" value="Genomic_DNA"/>
</dbReference>
<accession>A0ABV0B925</accession>
<proteinExistence type="predicted"/>
<protein>
    <submittedName>
        <fullName evidence="1">Outer membrane beta-barrel protein</fullName>
    </submittedName>
</protein>
<dbReference type="InterPro" id="IPR018759">
    <property type="entry name" value="BBP2_2"/>
</dbReference>
<evidence type="ECO:0000313" key="1">
    <source>
        <dbReference type="EMBL" id="MEN3748074.1"/>
    </source>
</evidence>
<organism evidence="1 2">
    <name type="scientific">Sphingomonas rustica</name>
    <dbReference type="NCBI Taxonomy" id="3103142"/>
    <lineage>
        <taxon>Bacteria</taxon>
        <taxon>Pseudomonadati</taxon>
        <taxon>Pseudomonadota</taxon>
        <taxon>Alphaproteobacteria</taxon>
        <taxon>Sphingomonadales</taxon>
        <taxon>Sphingomonadaceae</taxon>
        <taxon>Sphingomonas</taxon>
    </lineage>
</organism>
<name>A0ABV0B925_9SPHN</name>
<dbReference type="Pfam" id="PF10082">
    <property type="entry name" value="BBP2_2"/>
    <property type="match status" value="1"/>
</dbReference>